<dbReference type="Proteomes" id="UP001519460">
    <property type="component" value="Unassembled WGS sequence"/>
</dbReference>
<proteinExistence type="predicted"/>
<protein>
    <submittedName>
        <fullName evidence="2">Uncharacterized protein</fullName>
    </submittedName>
</protein>
<comment type="caution">
    <text evidence="2">The sequence shown here is derived from an EMBL/GenBank/DDBJ whole genome shotgun (WGS) entry which is preliminary data.</text>
</comment>
<dbReference type="AlphaFoldDB" id="A0ABD0M2M9"/>
<evidence type="ECO:0000313" key="3">
    <source>
        <dbReference type="Proteomes" id="UP001519460"/>
    </source>
</evidence>
<organism evidence="2 3">
    <name type="scientific">Batillaria attramentaria</name>
    <dbReference type="NCBI Taxonomy" id="370345"/>
    <lineage>
        <taxon>Eukaryota</taxon>
        <taxon>Metazoa</taxon>
        <taxon>Spiralia</taxon>
        <taxon>Lophotrochozoa</taxon>
        <taxon>Mollusca</taxon>
        <taxon>Gastropoda</taxon>
        <taxon>Caenogastropoda</taxon>
        <taxon>Sorbeoconcha</taxon>
        <taxon>Cerithioidea</taxon>
        <taxon>Batillariidae</taxon>
        <taxon>Batillaria</taxon>
    </lineage>
</organism>
<keyword evidence="3" id="KW-1185">Reference proteome</keyword>
<evidence type="ECO:0000256" key="1">
    <source>
        <dbReference type="SAM" id="MobiDB-lite"/>
    </source>
</evidence>
<reference evidence="2 3" key="1">
    <citation type="journal article" date="2023" name="Sci. Data">
        <title>Genome assembly of the Korean intertidal mud-creeper Batillaria attramentaria.</title>
        <authorList>
            <person name="Patra A.K."/>
            <person name="Ho P.T."/>
            <person name="Jun S."/>
            <person name="Lee S.J."/>
            <person name="Kim Y."/>
            <person name="Won Y.J."/>
        </authorList>
    </citation>
    <scope>NUCLEOTIDE SEQUENCE [LARGE SCALE GENOMIC DNA]</scope>
    <source>
        <strain evidence="2">Wonlab-2016</strain>
    </source>
</reference>
<dbReference type="EMBL" id="JACVVK020000009">
    <property type="protein sequence ID" value="KAK7505830.1"/>
    <property type="molecule type" value="Genomic_DNA"/>
</dbReference>
<evidence type="ECO:0000313" key="2">
    <source>
        <dbReference type="EMBL" id="KAK7505830.1"/>
    </source>
</evidence>
<sequence>MENSSCESTDAATIFGWRIVSEAFPSFHVSFRDRTFQTTRNSKRVLTKSLLEVRVAVCPSRLFSENLTAPPRPLSQRHPSSRDLPSPAPSRVPPSKAMSPIVLITS</sequence>
<name>A0ABD0M2M9_9CAEN</name>
<accession>A0ABD0M2M9</accession>
<feature type="region of interest" description="Disordered" evidence="1">
    <location>
        <begin position="65"/>
        <end position="106"/>
    </location>
</feature>
<gene>
    <name evidence="2" type="ORF">BaRGS_00003101</name>
</gene>